<dbReference type="EMBL" id="WWNR01000012">
    <property type="protein sequence ID" value="MZQ90885.1"/>
    <property type="molecule type" value="Genomic_DNA"/>
</dbReference>
<gene>
    <name evidence="2" type="ORF">GS660_17465</name>
</gene>
<dbReference type="Proteomes" id="UP000477083">
    <property type="component" value="Unassembled WGS sequence"/>
</dbReference>
<evidence type="ECO:0000313" key="3">
    <source>
        <dbReference type="Proteomes" id="UP000477083"/>
    </source>
</evidence>
<evidence type="ECO:0000256" key="1">
    <source>
        <dbReference type="SAM" id="SignalP"/>
    </source>
</evidence>
<organism evidence="2 3">
    <name type="scientific">Frigidibacter albus</name>
    <dbReference type="NCBI Taxonomy" id="1465486"/>
    <lineage>
        <taxon>Bacteria</taxon>
        <taxon>Pseudomonadati</taxon>
        <taxon>Pseudomonadota</taxon>
        <taxon>Alphaproteobacteria</taxon>
        <taxon>Rhodobacterales</taxon>
        <taxon>Paracoccaceae</taxon>
        <taxon>Frigidibacter</taxon>
    </lineage>
</organism>
<proteinExistence type="predicted"/>
<dbReference type="OrthoDB" id="9810895at2"/>
<dbReference type="RefSeq" id="WP_161348265.1">
    <property type="nucleotide sequence ID" value="NZ_BMGW01000012.1"/>
</dbReference>
<dbReference type="AlphaFoldDB" id="A0A6L8VKI6"/>
<feature type="signal peptide" evidence="1">
    <location>
        <begin position="1"/>
        <end position="24"/>
    </location>
</feature>
<name>A0A6L8VKI6_9RHOB</name>
<feature type="chain" id="PRO_5026969158" description="PepSY domain-containing protein" evidence="1">
    <location>
        <begin position="25"/>
        <end position="105"/>
    </location>
</feature>
<comment type="caution">
    <text evidence="2">The sequence shown here is derived from an EMBL/GenBank/DDBJ whole genome shotgun (WGS) entry which is preliminary data.</text>
</comment>
<accession>A0A6L8VKI6</accession>
<keyword evidence="1" id="KW-0732">Signal</keyword>
<evidence type="ECO:0008006" key="4">
    <source>
        <dbReference type="Google" id="ProtNLM"/>
    </source>
</evidence>
<sequence>MQHKLFALSLGFAGMFLAAQAAFAEGGPSCGIRASVVERLAATYGETRRGIGLATGNAVVEVFASDATGTWTITVTLPDGRTCLMASGQHYEAMVESLPPEGTDA</sequence>
<keyword evidence="3" id="KW-1185">Reference proteome</keyword>
<evidence type="ECO:0000313" key="2">
    <source>
        <dbReference type="EMBL" id="MZQ90885.1"/>
    </source>
</evidence>
<reference evidence="2 3" key="1">
    <citation type="submission" date="2020-01" db="EMBL/GenBank/DDBJ databases">
        <title>Frigidibacter albus SP32T (=CGMCC 1.13995T).</title>
        <authorList>
            <person name="Liao X."/>
        </authorList>
    </citation>
    <scope>NUCLEOTIDE SEQUENCE [LARGE SCALE GENOMIC DNA]</scope>
    <source>
        <strain evidence="2 3">SP32</strain>
    </source>
</reference>
<protein>
    <recommendedName>
        <fullName evidence="4">PepSY domain-containing protein</fullName>
    </recommendedName>
</protein>